<dbReference type="RefSeq" id="WP_243329003.1">
    <property type="nucleotide sequence ID" value="NZ_AP027081.1"/>
</dbReference>
<dbReference type="AlphaFoldDB" id="A0AA48GSL1"/>
<evidence type="ECO:0000256" key="5">
    <source>
        <dbReference type="ARBA" id="ARBA00022840"/>
    </source>
</evidence>
<dbReference type="PROSITE" id="PS00180">
    <property type="entry name" value="GLNA_1"/>
    <property type="match status" value="1"/>
</dbReference>
<evidence type="ECO:0000256" key="6">
    <source>
        <dbReference type="ARBA" id="ARBA00022842"/>
    </source>
</evidence>
<evidence type="ECO:0000259" key="10">
    <source>
        <dbReference type="PROSITE" id="PS51987"/>
    </source>
</evidence>
<dbReference type="EMBL" id="AP027081">
    <property type="protein sequence ID" value="BDU78506.1"/>
    <property type="molecule type" value="Genomic_DNA"/>
</dbReference>
<sequence length="479" mass="54100">MAADALRDFLEIPYDTLEEMNLQARQQRLDRVPADKVREERMAYLAGEKRIKAVTVCFTDIEGRLHMLDYDKKFLLKSSDNLTFDGSSIRGFSAQAESDLRLEIDWPAFYWLPSDVFGPGKVLVFGFVLEKDGTPYRADFRARLREATEALYAREGVVMNAANEIEGFLFKGRDAERHYHETGAFEFISTGGYYHSLPTDELRHFIDRTAEAQRALGFCNEKDHPEVAPSQFEMNYKYAEVNIAADQVQLYKLLARQVAAQMGLTASFLPKPVAGVNGNGMHSNLSLAKDGRNLFHEAGGRDGLSPRAWDFLQRLLANAGELCLVLNPSVNAYRRLDPHFEAPNQIKVSPTDRGSMIRIPLGNEHSARIEVRSVGPDANPYLLYYTLLRTGLEGPGAEPEDTTKRPRTRFLPDNIQDAIRLFKASRLLADQLGEDVHAKFAELKLMQAERCPKALGAIVKACEIQFHHEVTNQLLWSQF</sequence>
<dbReference type="GO" id="GO:0005524">
    <property type="term" value="F:ATP binding"/>
    <property type="evidence" value="ECO:0007669"/>
    <property type="project" value="UniProtKB-KW"/>
</dbReference>
<keyword evidence="4 9" id="KW-0547">Nucleotide-binding</keyword>
<dbReference type="GO" id="GO:0004356">
    <property type="term" value="F:glutamine synthetase activity"/>
    <property type="evidence" value="ECO:0007669"/>
    <property type="project" value="UniProtKB-EC"/>
</dbReference>
<dbReference type="Gene3D" id="3.30.590.10">
    <property type="entry name" value="Glutamine synthetase/guanido kinase, catalytic domain"/>
    <property type="match status" value="1"/>
</dbReference>
<evidence type="ECO:0000256" key="1">
    <source>
        <dbReference type="ARBA" id="ARBA00001946"/>
    </source>
</evidence>
<feature type="domain" description="GS catalytic" evidence="10">
    <location>
        <begin position="140"/>
        <end position="479"/>
    </location>
</feature>
<dbReference type="PANTHER" id="PTHR43785">
    <property type="entry name" value="GAMMA-GLUTAMYLPUTRESCINE SYNTHETASE"/>
    <property type="match status" value="1"/>
</dbReference>
<dbReference type="SUPFAM" id="SSF55931">
    <property type="entry name" value="Glutamine synthetase/guanido kinase"/>
    <property type="match status" value="1"/>
</dbReference>
<keyword evidence="6" id="KW-0460">Magnesium</keyword>
<proteinExistence type="inferred from homology"/>
<dbReference type="Proteomes" id="UP001228113">
    <property type="component" value="Chromosome"/>
</dbReference>
<dbReference type="PANTHER" id="PTHR43785:SF12">
    <property type="entry name" value="TYPE-1 GLUTAMINE SYNTHETASE 2"/>
    <property type="match status" value="1"/>
</dbReference>
<evidence type="ECO:0000256" key="3">
    <source>
        <dbReference type="ARBA" id="ARBA00022598"/>
    </source>
</evidence>
<dbReference type="PROSITE" id="PS00181">
    <property type="entry name" value="GLNA_ATP"/>
    <property type="match status" value="1"/>
</dbReference>
<dbReference type="Pfam" id="PF00120">
    <property type="entry name" value="Gln-synt_C"/>
    <property type="match status" value="1"/>
</dbReference>
<evidence type="ECO:0000313" key="12">
    <source>
        <dbReference type="Proteomes" id="UP001228113"/>
    </source>
</evidence>
<protein>
    <recommendedName>
        <fullName evidence="9">Glutamine synthetase</fullName>
        <ecNumber evidence="9">6.3.1.2</ecNumber>
    </recommendedName>
</protein>
<dbReference type="InterPro" id="IPR027303">
    <property type="entry name" value="Gln_synth_gly_rich_site"/>
</dbReference>
<name>A0AA48GSL1_9BACT</name>
<evidence type="ECO:0000256" key="9">
    <source>
        <dbReference type="RuleBase" id="RU004356"/>
    </source>
</evidence>
<evidence type="ECO:0000256" key="4">
    <source>
        <dbReference type="ARBA" id="ARBA00022741"/>
    </source>
</evidence>
<comment type="catalytic activity">
    <reaction evidence="9">
        <text>L-glutamate + NH4(+) + ATP = L-glutamine + ADP + phosphate + H(+)</text>
        <dbReference type="Rhea" id="RHEA:16169"/>
        <dbReference type="ChEBI" id="CHEBI:15378"/>
        <dbReference type="ChEBI" id="CHEBI:28938"/>
        <dbReference type="ChEBI" id="CHEBI:29985"/>
        <dbReference type="ChEBI" id="CHEBI:30616"/>
        <dbReference type="ChEBI" id="CHEBI:43474"/>
        <dbReference type="ChEBI" id="CHEBI:58359"/>
        <dbReference type="ChEBI" id="CHEBI:456216"/>
        <dbReference type="EC" id="6.3.1.2"/>
    </reaction>
</comment>
<evidence type="ECO:0000256" key="2">
    <source>
        <dbReference type="ARBA" id="ARBA00009897"/>
    </source>
</evidence>
<comment type="similarity">
    <text evidence="2 7 8">Belongs to the glutamine synthetase family.</text>
</comment>
<dbReference type="GO" id="GO:0006542">
    <property type="term" value="P:glutamine biosynthetic process"/>
    <property type="evidence" value="ECO:0007669"/>
    <property type="project" value="InterPro"/>
</dbReference>
<dbReference type="InterPro" id="IPR008146">
    <property type="entry name" value="Gln_synth_cat_dom"/>
</dbReference>
<keyword evidence="5 9" id="KW-0067">ATP-binding</keyword>
<dbReference type="EC" id="6.3.1.2" evidence="9"/>
<dbReference type="SMART" id="SM01230">
    <property type="entry name" value="Gln-synt_C"/>
    <property type="match status" value="1"/>
</dbReference>
<keyword evidence="3 9" id="KW-0436">Ligase</keyword>
<dbReference type="InterPro" id="IPR036651">
    <property type="entry name" value="Gln_synt_N_sf"/>
</dbReference>
<dbReference type="InterPro" id="IPR027302">
    <property type="entry name" value="Gln_synth_N_conserv_site"/>
</dbReference>
<dbReference type="Gene3D" id="3.10.20.70">
    <property type="entry name" value="Glutamine synthetase, N-terminal domain"/>
    <property type="match status" value="1"/>
</dbReference>
<gene>
    <name evidence="11" type="ORF">METESE_34640</name>
</gene>
<evidence type="ECO:0000256" key="7">
    <source>
        <dbReference type="PROSITE-ProRule" id="PRU01331"/>
    </source>
</evidence>
<organism evidence="11 12">
    <name type="scientific">Mesoterricola sediminis</name>
    <dbReference type="NCBI Taxonomy" id="2927980"/>
    <lineage>
        <taxon>Bacteria</taxon>
        <taxon>Pseudomonadati</taxon>
        <taxon>Acidobacteriota</taxon>
        <taxon>Holophagae</taxon>
        <taxon>Holophagales</taxon>
        <taxon>Holophagaceae</taxon>
        <taxon>Mesoterricola</taxon>
    </lineage>
</organism>
<reference evidence="11" key="1">
    <citation type="journal article" date="2023" name="Int. J. Syst. Evol. Microbiol.">
        <title>Mesoterricola silvestris gen. nov., sp. nov., Mesoterricola sediminis sp. nov., Geothrix oryzae sp. nov., Geothrix edaphica sp. nov., Geothrix rubra sp. nov., and Geothrix limicola sp. nov., six novel members of Acidobacteriota isolated from soils.</title>
        <authorList>
            <person name="Itoh H."/>
            <person name="Sugisawa Y."/>
            <person name="Mise K."/>
            <person name="Xu Z."/>
            <person name="Kuniyasu M."/>
            <person name="Ushijima N."/>
            <person name="Kawano K."/>
            <person name="Kobayashi E."/>
            <person name="Shiratori Y."/>
            <person name="Masuda Y."/>
            <person name="Senoo K."/>
        </authorList>
    </citation>
    <scope>NUCLEOTIDE SEQUENCE</scope>
    <source>
        <strain evidence="11">W786</strain>
    </source>
</reference>
<accession>A0AA48GSL1</accession>
<comment type="cofactor">
    <cofactor evidence="1">
        <name>Mg(2+)</name>
        <dbReference type="ChEBI" id="CHEBI:18420"/>
    </cofactor>
</comment>
<dbReference type="SUPFAM" id="SSF54368">
    <property type="entry name" value="Glutamine synthetase, N-terminal domain"/>
    <property type="match status" value="1"/>
</dbReference>
<dbReference type="InterPro" id="IPR014746">
    <property type="entry name" value="Gln_synth/guanido_kin_cat_dom"/>
</dbReference>
<dbReference type="Pfam" id="PF03951">
    <property type="entry name" value="Gln-synt_N"/>
    <property type="match status" value="1"/>
</dbReference>
<dbReference type="KEGG" id="msea:METESE_34640"/>
<evidence type="ECO:0000313" key="11">
    <source>
        <dbReference type="EMBL" id="BDU78506.1"/>
    </source>
</evidence>
<dbReference type="PROSITE" id="PS51987">
    <property type="entry name" value="GS_CATALYTIC"/>
    <property type="match status" value="1"/>
</dbReference>
<evidence type="ECO:0000256" key="8">
    <source>
        <dbReference type="RuleBase" id="RU000384"/>
    </source>
</evidence>
<dbReference type="InterPro" id="IPR008147">
    <property type="entry name" value="Gln_synt_N"/>
</dbReference>
<keyword evidence="12" id="KW-1185">Reference proteome</keyword>